<protein>
    <submittedName>
        <fullName evidence="2">Glycerophosphoryl diester phosphodiesterase</fullName>
    </submittedName>
</protein>
<dbReference type="Gene3D" id="3.20.20.190">
    <property type="entry name" value="Phosphatidylinositol (PI) phosphodiesterase"/>
    <property type="match status" value="1"/>
</dbReference>
<evidence type="ECO:0000313" key="3">
    <source>
        <dbReference type="Proteomes" id="UP000009885"/>
    </source>
</evidence>
<keyword evidence="3" id="KW-1185">Reference proteome</keyword>
<sequence length="305" mass="34611">MAKFPKYLLGASAVTSLVTAGIYIFKNLNRETTSTHTPQFFKHEEIPYVLAHKGGSVLRPENTKLAFDNAFYYNMLGCIVGVRLTKDEVPIVYDEALLDIHTNGSGYVSEHTYDEIVKLDAGYHFKDINGHTPFRNNPDAKILSLETLLTLYPKMLFILNIKDNPETYLGSIAPTKIYDIIQATESSNRVCVTSPFEKQINRFNLYRNDDTAFMLGRNEAKKVLLQYGSNPKLAEESQVQALMLPTELRQSTSLLKSFIKWLNKQSIITCAMDVNNLDLMNDLIQYGVHTIVTNRPDIGNQFLNR</sequence>
<dbReference type="GO" id="GO:0008081">
    <property type="term" value="F:phosphoric diester hydrolase activity"/>
    <property type="evidence" value="ECO:0007669"/>
    <property type="project" value="InterPro"/>
</dbReference>
<evidence type="ECO:0000259" key="1">
    <source>
        <dbReference type="PROSITE" id="PS51704"/>
    </source>
</evidence>
<feature type="domain" description="GP-PDE" evidence="1">
    <location>
        <begin position="47"/>
        <end position="303"/>
    </location>
</feature>
<dbReference type="InterPro" id="IPR017946">
    <property type="entry name" value="PLC-like_Pdiesterase_TIM-brl"/>
</dbReference>
<organism evidence="2 3">
    <name type="scientific">Staphylococcus massiliensis S46</name>
    <dbReference type="NCBI Taxonomy" id="1229783"/>
    <lineage>
        <taxon>Bacteria</taxon>
        <taxon>Bacillati</taxon>
        <taxon>Bacillota</taxon>
        <taxon>Bacilli</taxon>
        <taxon>Bacillales</taxon>
        <taxon>Staphylococcaceae</taxon>
        <taxon>Staphylococcus</taxon>
    </lineage>
</organism>
<dbReference type="OrthoDB" id="384721at2"/>
<comment type="caution">
    <text evidence="2">The sequence shown here is derived from an EMBL/GenBank/DDBJ whole genome shotgun (WGS) entry which is preliminary data.</text>
</comment>
<dbReference type="RefSeq" id="WP_009384458.1">
    <property type="nucleotide sequence ID" value="NZ_AMSQ01000019.1"/>
</dbReference>
<dbReference type="AlphaFoldDB" id="K9AXD0"/>
<dbReference type="PANTHER" id="PTHR46211:SF1">
    <property type="entry name" value="GLYCEROPHOSPHODIESTER PHOSPHODIESTERASE, CYTOPLASMIC"/>
    <property type="match status" value="1"/>
</dbReference>
<name>K9AXD0_9STAP</name>
<accession>K9AXD0</accession>
<reference evidence="2 3" key="1">
    <citation type="journal article" date="2013" name="Genome Announc.">
        <title>Genome Sequence of Staphylococcus massiliensis Strain S46, Isolated from the Surface of Healthy Human Skin.</title>
        <authorList>
            <person name="Srivastav R."/>
            <person name="Singh A."/>
            <person name="Jangir P.K."/>
            <person name="Kumari C."/>
            <person name="Muduli S."/>
            <person name="Sharma R."/>
        </authorList>
    </citation>
    <scope>NUCLEOTIDE SEQUENCE [LARGE SCALE GENOMIC DNA]</scope>
    <source>
        <strain evidence="2 3">S46</strain>
    </source>
</reference>
<gene>
    <name evidence="2" type="ORF">C273_09749</name>
</gene>
<dbReference type="PATRIC" id="fig|1229783.3.peg.1947"/>
<dbReference type="eggNOG" id="COG0584">
    <property type="taxonomic scope" value="Bacteria"/>
</dbReference>
<dbReference type="SUPFAM" id="SSF51695">
    <property type="entry name" value="PLC-like phosphodiesterases"/>
    <property type="match status" value="1"/>
</dbReference>
<dbReference type="Pfam" id="PF03009">
    <property type="entry name" value="GDPD"/>
    <property type="match status" value="1"/>
</dbReference>
<evidence type="ECO:0000313" key="2">
    <source>
        <dbReference type="EMBL" id="EKU46185.1"/>
    </source>
</evidence>
<dbReference type="STRING" id="1229783.C273_09749"/>
<dbReference type="Proteomes" id="UP000009885">
    <property type="component" value="Unassembled WGS sequence"/>
</dbReference>
<dbReference type="PROSITE" id="PS51704">
    <property type="entry name" value="GP_PDE"/>
    <property type="match status" value="1"/>
</dbReference>
<dbReference type="PANTHER" id="PTHR46211">
    <property type="entry name" value="GLYCEROPHOSPHORYL DIESTER PHOSPHODIESTERASE"/>
    <property type="match status" value="1"/>
</dbReference>
<proteinExistence type="predicted"/>
<dbReference type="GO" id="GO:0006629">
    <property type="term" value="P:lipid metabolic process"/>
    <property type="evidence" value="ECO:0007669"/>
    <property type="project" value="InterPro"/>
</dbReference>
<dbReference type="InterPro" id="IPR030395">
    <property type="entry name" value="GP_PDE_dom"/>
</dbReference>
<dbReference type="EMBL" id="AMSQ01000019">
    <property type="protein sequence ID" value="EKU46185.1"/>
    <property type="molecule type" value="Genomic_DNA"/>
</dbReference>